<dbReference type="SUPFAM" id="SSF51905">
    <property type="entry name" value="FAD/NAD(P)-binding domain"/>
    <property type="match status" value="1"/>
</dbReference>
<proteinExistence type="predicted"/>
<dbReference type="Proteomes" id="UP000267035">
    <property type="component" value="Unassembled WGS sequence"/>
</dbReference>
<sequence length="416" mass="45224">MTQTALAKTALVLGAGMVGVCTAVQLARRGWDVTLVDRRGPGQETSFGNAGLIQSEAVQPYGFPQGWGLIWRAMRQAGVDVHYHPQALPQLGALLAQYWWHSSPRRYAPIVDAFSRLIARAIDAHAELMALAGGEHLVRKTGWIKAFRQEQDVAQFAQQARWLEQTHGVPSTILDAAALAALEPGLRGFAGGVHWLDPWAVRDPGALVQGYARYFQRLGGRLIQGDAQTLHARGAGWAVQTDGGLVQAEQAVIALGPWSAPLTRALGYRLPLFIKRGYHMHYSGQPLTRPVLDADNGYMLVPMARGLRLTTGAEFARLGAPATPVQLAQAERVARGIVDLGEPLDAAPWMGSRPCTVDMKPLIGAAPRHLGLWFHFGHAHQGFTLGPMTARLLAQLMEGEPPEVDPQPYSPARFVR</sequence>
<dbReference type="EMBL" id="RDQL01000001">
    <property type="protein sequence ID" value="RMX02818.1"/>
    <property type="molecule type" value="Genomic_DNA"/>
</dbReference>
<feature type="domain" description="FAD dependent oxidoreductase" evidence="2">
    <location>
        <begin position="11"/>
        <end position="396"/>
    </location>
</feature>
<evidence type="ECO:0000313" key="6">
    <source>
        <dbReference type="Proteomes" id="UP000267521"/>
    </source>
</evidence>
<dbReference type="Gene3D" id="3.30.9.10">
    <property type="entry name" value="D-Amino Acid Oxidase, subunit A, domain 2"/>
    <property type="match status" value="1"/>
</dbReference>
<evidence type="ECO:0000256" key="1">
    <source>
        <dbReference type="ARBA" id="ARBA00023002"/>
    </source>
</evidence>
<dbReference type="AlphaFoldDB" id="A0A3M6PVE1"/>
<dbReference type="Pfam" id="PF01266">
    <property type="entry name" value="DAO"/>
    <property type="match status" value="1"/>
</dbReference>
<accession>A0A3M6PVE1</accession>
<dbReference type="RefSeq" id="WP_122239496.1">
    <property type="nucleotide sequence ID" value="NZ_RDQL01000001.1"/>
</dbReference>
<dbReference type="InterPro" id="IPR036188">
    <property type="entry name" value="FAD/NAD-bd_sf"/>
</dbReference>
<gene>
    <name evidence="4" type="ORF">EBQ25_00930</name>
    <name evidence="3" type="ORF">EBQ26_12130</name>
</gene>
<organism evidence="3 6">
    <name type="scientific">Allofranklinella schreckenbergeri</name>
    <dbReference type="NCBI Taxonomy" id="1076744"/>
    <lineage>
        <taxon>Bacteria</taxon>
        <taxon>Pseudomonadati</taxon>
        <taxon>Pseudomonadota</taxon>
        <taxon>Betaproteobacteria</taxon>
        <taxon>Burkholderiales</taxon>
        <taxon>Comamonadaceae</taxon>
        <taxon>Allofranklinella</taxon>
    </lineage>
</organism>
<dbReference type="PANTHER" id="PTHR13847">
    <property type="entry name" value="SARCOSINE DEHYDROGENASE-RELATED"/>
    <property type="match status" value="1"/>
</dbReference>
<dbReference type="GO" id="GO:0005737">
    <property type="term" value="C:cytoplasm"/>
    <property type="evidence" value="ECO:0007669"/>
    <property type="project" value="TreeGrafter"/>
</dbReference>
<evidence type="ECO:0000313" key="4">
    <source>
        <dbReference type="EMBL" id="RMX02818.1"/>
    </source>
</evidence>
<dbReference type="PANTHER" id="PTHR13847:SF289">
    <property type="entry name" value="GLYCINE OXIDASE"/>
    <property type="match status" value="1"/>
</dbReference>
<keyword evidence="5" id="KW-1185">Reference proteome</keyword>
<dbReference type="GO" id="GO:0016491">
    <property type="term" value="F:oxidoreductase activity"/>
    <property type="evidence" value="ECO:0007669"/>
    <property type="project" value="UniProtKB-KW"/>
</dbReference>
<reference evidence="5 6" key="1">
    <citation type="submission" date="2018-10" db="EMBL/GenBank/DDBJ databases">
        <title>Comamonadaceae CDC group NO-1 genome sequencing and assembly.</title>
        <authorList>
            <person name="Bernier A.-M."/>
            <person name="Bernard K."/>
        </authorList>
    </citation>
    <scope>NUCLEOTIDE SEQUENCE [LARGE SCALE GENOMIC DNA]</scope>
    <source>
        <strain evidence="4 5">NML161473</strain>
        <strain evidence="3 6">NML970147</strain>
    </source>
</reference>
<evidence type="ECO:0000313" key="5">
    <source>
        <dbReference type="Proteomes" id="UP000267035"/>
    </source>
</evidence>
<comment type="caution">
    <text evidence="3">The sequence shown here is derived from an EMBL/GenBank/DDBJ whole genome shotgun (WGS) entry which is preliminary data.</text>
</comment>
<protein>
    <submittedName>
        <fullName evidence="3">FAD-binding oxidoreductase</fullName>
    </submittedName>
</protein>
<evidence type="ECO:0000313" key="3">
    <source>
        <dbReference type="EMBL" id="RMW94775.1"/>
    </source>
</evidence>
<keyword evidence="1" id="KW-0560">Oxidoreductase</keyword>
<dbReference type="Proteomes" id="UP000267521">
    <property type="component" value="Unassembled WGS sequence"/>
</dbReference>
<dbReference type="Gene3D" id="3.50.50.60">
    <property type="entry name" value="FAD/NAD(P)-binding domain"/>
    <property type="match status" value="2"/>
</dbReference>
<accession>A0A3M6QIC3</accession>
<dbReference type="EMBL" id="RDQM01000022">
    <property type="protein sequence ID" value="RMW94775.1"/>
    <property type="molecule type" value="Genomic_DNA"/>
</dbReference>
<name>A0A3M6PVE1_9BURK</name>
<dbReference type="InterPro" id="IPR006076">
    <property type="entry name" value="FAD-dep_OxRdtase"/>
</dbReference>
<evidence type="ECO:0000259" key="2">
    <source>
        <dbReference type="Pfam" id="PF01266"/>
    </source>
</evidence>